<keyword evidence="2" id="KW-0732">Signal</keyword>
<proteinExistence type="predicted"/>
<evidence type="ECO:0000256" key="2">
    <source>
        <dbReference type="SAM" id="SignalP"/>
    </source>
</evidence>
<dbReference type="RefSeq" id="XP_011495037.1">
    <property type="nucleotide sequence ID" value="XM_011496735.1"/>
</dbReference>
<name>A0AAJ6VN57_9HYME</name>
<protein>
    <submittedName>
        <fullName evidence="4">Mediator of RNA polymerase II transcription subunit 26</fullName>
    </submittedName>
</protein>
<feature type="compositionally biased region" description="Polar residues" evidence="1">
    <location>
        <begin position="143"/>
        <end position="155"/>
    </location>
</feature>
<evidence type="ECO:0000256" key="1">
    <source>
        <dbReference type="SAM" id="MobiDB-lite"/>
    </source>
</evidence>
<sequence>MKVLLVAYFLIAVVWIALAAQQIDSNASDTKRLENLKLISGISLNTKLLEAQRRKDPVYYYNKPNRLTDGNYHEFGKHRYRGKIGATLQNQTSTSNNLKDDILNSKKNINLMEESPIASQNNQPFGQNTANYLPPKNQELPGYSSSQLFSNQNYDFPNHYPYEQQHQQNGNDQQQYDQQRQQHYDQQRQQQYDEQRQQQYDEQRQQQYDQQQQQHQQQDYDQQQQHQYDQQQQYDQQRQQYLYNQLLNNKYNVLQENRDASNLNSAQTLLANQQISDAALFLSENAQAISNLYGASAPNENYAPNNQHFQPVYHNNKHDNRNQLEEFQNSLPSYASGILSSQETLEKVQSLERERIIKELQQALSNQDISRLKAANKPLKLTTEHNDSFSNSQPFSPSSSANSLEEFYGLASPISTPHVPISSTSTTILQPNYGGSVIDNTQIESSLPVSGSIRSSIKNSEIPEIEPNFLPTSNFIPSAPTYQEPVYHRTSSKLTSNSPTYFGIPIPTYNSLRPLEPLTKIVTVASKPSSTSYFNTYQSSIAQPNPYSIISSGIHSAAVNPAASNYHSVKTYPFYYSHNTAYQQLHKPIGLAGSASVWSYAPSFA</sequence>
<gene>
    <name evidence="4" type="primary">LOC105359965</name>
</gene>
<dbReference type="GeneID" id="105359965"/>
<feature type="region of interest" description="Disordered" evidence="1">
    <location>
        <begin position="383"/>
        <end position="402"/>
    </location>
</feature>
<dbReference type="AlphaFoldDB" id="A0AAJ6VN57"/>
<keyword evidence="3" id="KW-1185">Reference proteome</keyword>
<feature type="region of interest" description="Disordered" evidence="1">
    <location>
        <begin position="117"/>
        <end position="234"/>
    </location>
</feature>
<feature type="compositionally biased region" description="Low complexity" evidence="1">
    <location>
        <begin position="388"/>
        <end position="402"/>
    </location>
</feature>
<evidence type="ECO:0000313" key="4">
    <source>
        <dbReference type="RefSeq" id="XP_011495037.1"/>
    </source>
</evidence>
<feature type="compositionally biased region" description="Basic and acidic residues" evidence="1">
    <location>
        <begin position="180"/>
        <end position="204"/>
    </location>
</feature>
<feature type="signal peptide" evidence="2">
    <location>
        <begin position="1"/>
        <end position="19"/>
    </location>
</feature>
<feature type="compositionally biased region" description="Low complexity" evidence="1">
    <location>
        <begin position="205"/>
        <end position="234"/>
    </location>
</feature>
<feature type="compositionally biased region" description="Polar residues" evidence="1">
    <location>
        <begin position="117"/>
        <end position="131"/>
    </location>
</feature>
<accession>A0AAJ6VN57</accession>
<dbReference type="KEGG" id="csol:105359965"/>
<feature type="chain" id="PRO_5042488789" evidence="2">
    <location>
        <begin position="20"/>
        <end position="605"/>
    </location>
</feature>
<feature type="compositionally biased region" description="Low complexity" evidence="1">
    <location>
        <begin position="162"/>
        <end position="179"/>
    </location>
</feature>
<reference evidence="4" key="1">
    <citation type="submission" date="2025-08" db="UniProtKB">
        <authorList>
            <consortium name="RefSeq"/>
        </authorList>
    </citation>
    <scope>IDENTIFICATION</scope>
</reference>
<organism evidence="3 4">
    <name type="scientific">Ceratosolen solmsi marchali</name>
    <dbReference type="NCBI Taxonomy" id="326594"/>
    <lineage>
        <taxon>Eukaryota</taxon>
        <taxon>Metazoa</taxon>
        <taxon>Ecdysozoa</taxon>
        <taxon>Arthropoda</taxon>
        <taxon>Hexapoda</taxon>
        <taxon>Insecta</taxon>
        <taxon>Pterygota</taxon>
        <taxon>Neoptera</taxon>
        <taxon>Endopterygota</taxon>
        <taxon>Hymenoptera</taxon>
        <taxon>Apocrita</taxon>
        <taxon>Proctotrupomorpha</taxon>
        <taxon>Chalcidoidea</taxon>
        <taxon>Agaonidae</taxon>
        <taxon>Agaoninae</taxon>
        <taxon>Ceratosolen</taxon>
    </lineage>
</organism>
<dbReference type="Proteomes" id="UP000695007">
    <property type="component" value="Unplaced"/>
</dbReference>
<evidence type="ECO:0000313" key="3">
    <source>
        <dbReference type="Proteomes" id="UP000695007"/>
    </source>
</evidence>